<proteinExistence type="predicted"/>
<dbReference type="Proteomes" id="UP000324897">
    <property type="component" value="Unassembled WGS sequence"/>
</dbReference>
<dbReference type="AlphaFoldDB" id="A0A5J9SI96"/>
<sequence>LPGFFSGCEASGAGRATSALPGFFSGCEASGAGRATSSLQLTQRLANRPVLRRRDPAGRGGALQERAGGSSRSNLAFSPVSPPRAAAAATARGGSAPCCGRPVRCRAASHGCCTTRDGLRLGRQQHTVEAGG</sequence>
<dbReference type="EMBL" id="RWGY01000824">
    <property type="protein sequence ID" value="TVT98662.1"/>
    <property type="molecule type" value="Genomic_DNA"/>
</dbReference>
<evidence type="ECO:0000313" key="2">
    <source>
        <dbReference type="EMBL" id="TVT98662.1"/>
    </source>
</evidence>
<comment type="caution">
    <text evidence="2">The sequence shown here is derived from an EMBL/GenBank/DDBJ whole genome shotgun (WGS) entry which is preliminary data.</text>
</comment>
<name>A0A5J9SI96_9POAL</name>
<reference evidence="2 3" key="1">
    <citation type="journal article" date="2019" name="Sci. Rep.">
        <title>A high-quality genome of Eragrostis curvula grass provides insights into Poaceae evolution and supports new strategies to enhance forage quality.</title>
        <authorList>
            <person name="Carballo J."/>
            <person name="Santos B.A.C.M."/>
            <person name="Zappacosta D."/>
            <person name="Garbus I."/>
            <person name="Selva J.P."/>
            <person name="Gallo C.A."/>
            <person name="Diaz A."/>
            <person name="Albertini E."/>
            <person name="Caccamo M."/>
            <person name="Echenique V."/>
        </authorList>
    </citation>
    <scope>NUCLEOTIDE SEQUENCE [LARGE SCALE GENOMIC DNA]</scope>
    <source>
        <strain evidence="3">cv. Victoria</strain>
        <tissue evidence="2">Leaf</tissue>
    </source>
</reference>
<keyword evidence="3" id="KW-1185">Reference proteome</keyword>
<protein>
    <submittedName>
        <fullName evidence="2">Uncharacterized protein</fullName>
    </submittedName>
</protein>
<gene>
    <name evidence="2" type="ORF">EJB05_56016</name>
</gene>
<evidence type="ECO:0000313" key="3">
    <source>
        <dbReference type="Proteomes" id="UP000324897"/>
    </source>
</evidence>
<organism evidence="2 3">
    <name type="scientific">Eragrostis curvula</name>
    <name type="common">weeping love grass</name>
    <dbReference type="NCBI Taxonomy" id="38414"/>
    <lineage>
        <taxon>Eukaryota</taxon>
        <taxon>Viridiplantae</taxon>
        <taxon>Streptophyta</taxon>
        <taxon>Embryophyta</taxon>
        <taxon>Tracheophyta</taxon>
        <taxon>Spermatophyta</taxon>
        <taxon>Magnoliopsida</taxon>
        <taxon>Liliopsida</taxon>
        <taxon>Poales</taxon>
        <taxon>Poaceae</taxon>
        <taxon>PACMAD clade</taxon>
        <taxon>Chloridoideae</taxon>
        <taxon>Eragrostideae</taxon>
        <taxon>Eragrostidinae</taxon>
        <taxon>Eragrostis</taxon>
    </lineage>
</organism>
<feature type="region of interest" description="Disordered" evidence="1">
    <location>
        <begin position="40"/>
        <end position="83"/>
    </location>
</feature>
<evidence type="ECO:0000256" key="1">
    <source>
        <dbReference type="SAM" id="MobiDB-lite"/>
    </source>
</evidence>
<feature type="non-terminal residue" evidence="2">
    <location>
        <position position="1"/>
    </location>
</feature>
<accession>A0A5J9SI96</accession>